<name>A0A1R1ML31_9BACT</name>
<dbReference type="RefSeq" id="WP_076712957.1">
    <property type="nucleotide sequence ID" value="NZ_MOEN01000014.1"/>
</dbReference>
<dbReference type="Proteomes" id="UP000187408">
    <property type="component" value="Unassembled WGS sequence"/>
</dbReference>
<dbReference type="STRING" id="1914305.BLW93_04725"/>
<feature type="domain" description="EAL" evidence="1">
    <location>
        <begin position="334"/>
        <end position="575"/>
    </location>
</feature>
<protein>
    <recommendedName>
        <fullName evidence="5">Diguanylate cyclase</fullName>
    </recommendedName>
</protein>
<sequence>MKLLRELFQVYNFRPEDFKEIQELKKFFNSEQIAKIGKELKAEVIDKFPEYKNLLKNRGVNNELFAETISDFFNSIFEAESLTVTTSTIIKTHKNWNIKSLDFIEVYFSFSEKILSILYDISSKHPELIKNIRKLTRLLFIIAVYFLRSSCKTNAEQTITAADPMTGLPSRYNIQKIFPECVNKDSLFAVVFDIRGFANINTYFGYEVGDSVIIYFATFLKETFLEEFCKGYPNIFRLQGDQFFVLIKGTQEKVEEKVKRFLEKIKGKPIKIPLEGDRHTLDIILISVGTNVNVCQDISNLLWILENSLREFKKTQKDGFFFIDETIKERCQRRKENVALVIKAIKENRVTFAFQKIIDLYSGDIFAYEVLARIKTKDGKLIPAGVFIDDISFYSLDGDLDKIVIEEAIKYKAKTGMKERLSINISNALLEGNVDLLERVTRENGVPPKEIIIELMERQNLTLISHLKEKIAYLKKLGFKIFIDDFGVDYANFHLIETLAIDGIKIDGRFVRNIDKKILDREFVEFVLSVARQLKVAVVAEYIENQQILKIIKDLAKDFNVLGQGYLFGKPEVKE</sequence>
<dbReference type="Pfam" id="PF00990">
    <property type="entry name" value="GGDEF"/>
    <property type="match status" value="1"/>
</dbReference>
<dbReference type="InterPro" id="IPR043128">
    <property type="entry name" value="Rev_trsase/Diguanyl_cyclase"/>
</dbReference>
<evidence type="ECO:0000313" key="3">
    <source>
        <dbReference type="EMBL" id="OMH40517.1"/>
    </source>
</evidence>
<dbReference type="InterPro" id="IPR001633">
    <property type="entry name" value="EAL_dom"/>
</dbReference>
<reference evidence="3 4" key="1">
    <citation type="submission" date="2016-10" db="EMBL/GenBank/DDBJ databases">
        <title>Genome sequence of a sulfur-reducing bacterium Desulfurobacterium indicum K6013.</title>
        <authorList>
            <person name="Cao J."/>
            <person name="Shao Z."/>
            <person name="Alain K."/>
            <person name="Jebbar M."/>
        </authorList>
    </citation>
    <scope>NUCLEOTIDE SEQUENCE [LARGE SCALE GENOMIC DNA]</scope>
    <source>
        <strain evidence="3 4">K6013</strain>
    </source>
</reference>
<evidence type="ECO:0008006" key="5">
    <source>
        <dbReference type="Google" id="ProtNLM"/>
    </source>
</evidence>
<dbReference type="PROSITE" id="PS50883">
    <property type="entry name" value="EAL"/>
    <property type="match status" value="1"/>
</dbReference>
<dbReference type="CDD" id="cd01948">
    <property type="entry name" value="EAL"/>
    <property type="match status" value="1"/>
</dbReference>
<keyword evidence="4" id="KW-1185">Reference proteome</keyword>
<dbReference type="SMART" id="SM00052">
    <property type="entry name" value="EAL"/>
    <property type="match status" value="1"/>
</dbReference>
<dbReference type="PROSITE" id="PS50887">
    <property type="entry name" value="GGDEF"/>
    <property type="match status" value="1"/>
</dbReference>
<dbReference type="PANTHER" id="PTHR33121">
    <property type="entry name" value="CYCLIC DI-GMP PHOSPHODIESTERASE PDEF"/>
    <property type="match status" value="1"/>
</dbReference>
<dbReference type="SMART" id="SM00267">
    <property type="entry name" value="GGDEF"/>
    <property type="match status" value="1"/>
</dbReference>
<feature type="domain" description="GGDEF" evidence="2">
    <location>
        <begin position="185"/>
        <end position="325"/>
    </location>
</feature>
<dbReference type="EMBL" id="MOEN01000014">
    <property type="protein sequence ID" value="OMH40517.1"/>
    <property type="molecule type" value="Genomic_DNA"/>
</dbReference>
<dbReference type="Gene3D" id="3.30.70.270">
    <property type="match status" value="1"/>
</dbReference>
<dbReference type="Pfam" id="PF00563">
    <property type="entry name" value="EAL"/>
    <property type="match status" value="1"/>
</dbReference>
<dbReference type="PANTHER" id="PTHR33121:SF71">
    <property type="entry name" value="OXYGEN SENSOR PROTEIN DOSP"/>
    <property type="match status" value="1"/>
</dbReference>
<dbReference type="InterPro" id="IPR050706">
    <property type="entry name" value="Cyclic-di-GMP_PDE-like"/>
</dbReference>
<dbReference type="Gene3D" id="3.20.20.450">
    <property type="entry name" value="EAL domain"/>
    <property type="match status" value="1"/>
</dbReference>
<evidence type="ECO:0000259" key="2">
    <source>
        <dbReference type="PROSITE" id="PS50887"/>
    </source>
</evidence>
<dbReference type="GO" id="GO:0071111">
    <property type="term" value="F:cyclic-guanylate-specific phosphodiesterase activity"/>
    <property type="evidence" value="ECO:0007669"/>
    <property type="project" value="InterPro"/>
</dbReference>
<dbReference type="SUPFAM" id="SSF141868">
    <property type="entry name" value="EAL domain-like"/>
    <property type="match status" value="1"/>
</dbReference>
<dbReference type="NCBIfam" id="TIGR00254">
    <property type="entry name" value="GGDEF"/>
    <property type="match status" value="1"/>
</dbReference>
<dbReference type="SUPFAM" id="SSF55073">
    <property type="entry name" value="Nucleotide cyclase"/>
    <property type="match status" value="1"/>
</dbReference>
<evidence type="ECO:0000313" key="4">
    <source>
        <dbReference type="Proteomes" id="UP000187408"/>
    </source>
</evidence>
<dbReference type="AlphaFoldDB" id="A0A1R1ML31"/>
<dbReference type="InterPro" id="IPR000160">
    <property type="entry name" value="GGDEF_dom"/>
</dbReference>
<dbReference type="OrthoDB" id="8951at2"/>
<gene>
    <name evidence="3" type="ORF">BLW93_04725</name>
</gene>
<evidence type="ECO:0000259" key="1">
    <source>
        <dbReference type="PROSITE" id="PS50883"/>
    </source>
</evidence>
<dbReference type="InterPro" id="IPR029787">
    <property type="entry name" value="Nucleotide_cyclase"/>
</dbReference>
<dbReference type="InterPro" id="IPR035919">
    <property type="entry name" value="EAL_sf"/>
</dbReference>
<organism evidence="3 4">
    <name type="scientific">Desulfurobacterium indicum</name>
    <dbReference type="NCBI Taxonomy" id="1914305"/>
    <lineage>
        <taxon>Bacteria</taxon>
        <taxon>Pseudomonadati</taxon>
        <taxon>Aquificota</taxon>
        <taxon>Aquificia</taxon>
        <taxon>Desulfurobacteriales</taxon>
        <taxon>Desulfurobacteriaceae</taxon>
        <taxon>Desulfurobacterium</taxon>
    </lineage>
</organism>
<accession>A0A1R1ML31</accession>
<comment type="caution">
    <text evidence="3">The sequence shown here is derived from an EMBL/GenBank/DDBJ whole genome shotgun (WGS) entry which is preliminary data.</text>
</comment>
<proteinExistence type="predicted"/>